<accession>A0A022RAV7</accession>
<dbReference type="Proteomes" id="UP000030748">
    <property type="component" value="Unassembled WGS sequence"/>
</dbReference>
<comment type="subcellular location">
    <subcellularLocation>
        <location evidence="1">Membrane</location>
    </subcellularLocation>
</comment>
<keyword evidence="5" id="KW-1185">Reference proteome</keyword>
<keyword evidence="3" id="KW-1133">Transmembrane helix</keyword>
<organism evidence="4 5">
    <name type="scientific">Erythranthe guttata</name>
    <name type="common">Yellow monkey flower</name>
    <name type="synonym">Mimulus guttatus</name>
    <dbReference type="NCBI Taxonomy" id="4155"/>
    <lineage>
        <taxon>Eukaryota</taxon>
        <taxon>Viridiplantae</taxon>
        <taxon>Streptophyta</taxon>
        <taxon>Embryophyta</taxon>
        <taxon>Tracheophyta</taxon>
        <taxon>Spermatophyta</taxon>
        <taxon>Magnoliopsida</taxon>
        <taxon>eudicotyledons</taxon>
        <taxon>Gunneridae</taxon>
        <taxon>Pentapetalae</taxon>
        <taxon>asterids</taxon>
        <taxon>lamiids</taxon>
        <taxon>Lamiales</taxon>
        <taxon>Phrymaceae</taxon>
        <taxon>Erythranthe</taxon>
    </lineage>
</organism>
<reference evidence="4 5" key="1">
    <citation type="journal article" date="2013" name="Proc. Natl. Acad. Sci. U.S.A.">
        <title>Fine-scale variation in meiotic recombination in Mimulus inferred from population shotgun sequencing.</title>
        <authorList>
            <person name="Hellsten U."/>
            <person name="Wright K.M."/>
            <person name="Jenkins J."/>
            <person name="Shu S."/>
            <person name="Yuan Y."/>
            <person name="Wessler S.R."/>
            <person name="Schmutz J."/>
            <person name="Willis J.H."/>
            <person name="Rokhsar D.S."/>
        </authorList>
    </citation>
    <scope>NUCLEOTIDE SEQUENCE [LARGE SCALE GENOMIC DNA]</scope>
    <source>
        <strain evidence="5">cv. DUN x IM62</strain>
    </source>
</reference>
<proteinExistence type="predicted"/>
<dbReference type="KEGG" id="egt:105957900"/>
<dbReference type="EMBL" id="KI630517">
    <property type="protein sequence ID" value="EYU37437.1"/>
    <property type="molecule type" value="Genomic_DNA"/>
</dbReference>
<protein>
    <submittedName>
        <fullName evidence="4">Uncharacterized protein</fullName>
    </submittedName>
</protein>
<dbReference type="PANTHER" id="PTHR31234:SF66">
    <property type="entry name" value="LATE EMBRYOGENESIS ABUNDANT PROTEIN"/>
    <property type="match status" value="1"/>
</dbReference>
<keyword evidence="2 3" id="KW-0472">Membrane</keyword>
<dbReference type="AlphaFoldDB" id="A0A022RAV7"/>
<feature type="transmembrane region" description="Helical" evidence="3">
    <location>
        <begin position="15"/>
        <end position="41"/>
    </location>
</feature>
<dbReference type="eggNOG" id="ENOG502RZP0">
    <property type="taxonomic scope" value="Eukaryota"/>
</dbReference>
<keyword evidence="3" id="KW-0812">Transmembrane</keyword>
<dbReference type="OrthoDB" id="1875580at2759"/>
<evidence type="ECO:0000313" key="4">
    <source>
        <dbReference type="EMBL" id="EYU37437.1"/>
    </source>
</evidence>
<evidence type="ECO:0000256" key="1">
    <source>
        <dbReference type="ARBA" id="ARBA00004370"/>
    </source>
</evidence>
<dbReference type="GO" id="GO:0016020">
    <property type="term" value="C:membrane"/>
    <property type="evidence" value="ECO:0007669"/>
    <property type="project" value="UniProtKB-SubCell"/>
</dbReference>
<evidence type="ECO:0000256" key="2">
    <source>
        <dbReference type="ARBA" id="ARBA00023136"/>
    </source>
</evidence>
<name>A0A022RAV7_ERYGU</name>
<dbReference type="InterPro" id="IPR044839">
    <property type="entry name" value="NDR1-like"/>
</dbReference>
<dbReference type="PhylomeDB" id="A0A022RAV7"/>
<evidence type="ECO:0000313" key="5">
    <source>
        <dbReference type="Proteomes" id="UP000030748"/>
    </source>
</evidence>
<dbReference type="OMA" id="KFSYDMA"/>
<sequence length="197" mass="21601">MPKQVLGPRRTNPLIWLAAIICAAIAVVVIVAGIVVFVGYVTIKPKVPQVSVSQAQLDTVYFDQSSLLTVQITIVIRAENDNARARASFYDTSFALAFRGQKIAYLVAEPFDVAANTTKEFNYVSQSTPIPLSPERADAVGSAMKEGVMSFELVGTTRTRWKVGLIGSVKFWLHLNCHLRLPVNATAIYPRCSSRSK</sequence>
<gene>
    <name evidence="4" type="ORF">MIMGU_mgv1a022554mg</name>
</gene>
<dbReference type="STRING" id="4155.A0A022RAV7"/>
<evidence type="ECO:0000256" key="3">
    <source>
        <dbReference type="SAM" id="Phobius"/>
    </source>
</evidence>
<dbReference type="GO" id="GO:0098542">
    <property type="term" value="P:defense response to other organism"/>
    <property type="evidence" value="ECO:0007669"/>
    <property type="project" value="InterPro"/>
</dbReference>
<dbReference type="PANTHER" id="PTHR31234">
    <property type="entry name" value="LATE EMBRYOGENESIS ABUNDANT (LEA) HYDROXYPROLINE-RICH GLYCOPROTEIN FAMILY"/>
    <property type="match status" value="1"/>
</dbReference>